<name>A0A5E4EWR1_PRUDU</name>
<dbReference type="OMA" id="EIPHMKV"/>
<evidence type="ECO:0000313" key="5">
    <source>
        <dbReference type="Proteomes" id="UP000327085"/>
    </source>
</evidence>
<dbReference type="InterPro" id="IPR023213">
    <property type="entry name" value="CAT-like_dom_sf"/>
</dbReference>
<evidence type="ECO:0000313" key="4">
    <source>
        <dbReference type="EMBL" id="VVA19906.1"/>
    </source>
</evidence>
<dbReference type="FunFam" id="3.30.559.10:FF:000008">
    <property type="entry name" value="Tryptamine hydroxycinnamoyl transferase"/>
    <property type="match status" value="1"/>
</dbReference>
<dbReference type="PANTHER" id="PTHR31642:SF11">
    <property type="entry name" value="SHIKIMATE O-HYDROXYCINNAMOYLTRANSFERASE"/>
    <property type="match status" value="1"/>
</dbReference>
<protein>
    <submittedName>
        <fullName evidence="4">PREDICTED: shikimate</fullName>
    </submittedName>
</protein>
<dbReference type="Pfam" id="PF02458">
    <property type="entry name" value="Transferase"/>
    <property type="match status" value="1"/>
</dbReference>
<proteinExistence type="inferred from homology"/>
<evidence type="ECO:0000256" key="2">
    <source>
        <dbReference type="ARBA" id="ARBA00022679"/>
    </source>
</evidence>
<dbReference type="Gene3D" id="3.30.559.10">
    <property type="entry name" value="Chloramphenicol acetyltransferase-like domain"/>
    <property type="match status" value="2"/>
</dbReference>
<reference evidence="5" key="1">
    <citation type="journal article" date="2020" name="Plant J.">
        <title>Transposons played a major role in the diversification between the closely related almond and peach genomes: results from the almond genome sequence.</title>
        <authorList>
            <person name="Alioto T."/>
            <person name="Alexiou K.G."/>
            <person name="Bardil A."/>
            <person name="Barteri F."/>
            <person name="Castanera R."/>
            <person name="Cruz F."/>
            <person name="Dhingra A."/>
            <person name="Duval H."/>
            <person name="Fernandez I Marti A."/>
            <person name="Frias L."/>
            <person name="Galan B."/>
            <person name="Garcia J.L."/>
            <person name="Howad W."/>
            <person name="Gomez-Garrido J."/>
            <person name="Gut M."/>
            <person name="Julca I."/>
            <person name="Morata J."/>
            <person name="Puigdomenech P."/>
            <person name="Ribeca P."/>
            <person name="Rubio Cabetas M.J."/>
            <person name="Vlasova A."/>
            <person name="Wirthensohn M."/>
            <person name="Garcia-Mas J."/>
            <person name="Gabaldon T."/>
            <person name="Casacuberta J.M."/>
            <person name="Arus P."/>
        </authorList>
    </citation>
    <scope>NUCLEOTIDE SEQUENCE [LARGE SCALE GENOMIC DNA]</scope>
    <source>
        <strain evidence="5">cv. Texas</strain>
    </source>
</reference>
<dbReference type="InterPro" id="IPR050317">
    <property type="entry name" value="Plant_Fungal_Acyltransferase"/>
</dbReference>
<evidence type="ECO:0000256" key="1">
    <source>
        <dbReference type="ARBA" id="ARBA00009861"/>
    </source>
</evidence>
<comment type="similarity">
    <text evidence="1">Belongs to the plant acyltransferase family.</text>
</comment>
<organism evidence="4 5">
    <name type="scientific">Prunus dulcis</name>
    <name type="common">Almond</name>
    <name type="synonym">Amygdalus dulcis</name>
    <dbReference type="NCBI Taxonomy" id="3755"/>
    <lineage>
        <taxon>Eukaryota</taxon>
        <taxon>Viridiplantae</taxon>
        <taxon>Streptophyta</taxon>
        <taxon>Embryophyta</taxon>
        <taxon>Tracheophyta</taxon>
        <taxon>Spermatophyta</taxon>
        <taxon>Magnoliopsida</taxon>
        <taxon>eudicotyledons</taxon>
        <taxon>Gunneridae</taxon>
        <taxon>Pentapetalae</taxon>
        <taxon>rosids</taxon>
        <taxon>fabids</taxon>
        <taxon>Rosales</taxon>
        <taxon>Rosaceae</taxon>
        <taxon>Amygdaloideae</taxon>
        <taxon>Amygdaleae</taxon>
        <taxon>Prunus</taxon>
    </lineage>
</organism>
<gene>
    <name evidence="4" type="ORF">ALMOND_2B012616</name>
</gene>
<keyword evidence="3" id="KW-0012">Acyltransferase</keyword>
<accession>A0A5E4EWR1</accession>
<dbReference type="InParanoid" id="A0A5E4EWR1"/>
<evidence type="ECO:0000256" key="3">
    <source>
        <dbReference type="ARBA" id="ARBA00023315"/>
    </source>
</evidence>
<keyword evidence="2" id="KW-0808">Transferase</keyword>
<dbReference type="EMBL" id="CABIKO010000039">
    <property type="protein sequence ID" value="VVA19906.1"/>
    <property type="molecule type" value="Genomic_DNA"/>
</dbReference>
<dbReference type="FunFam" id="3.30.559.10:FF:000015">
    <property type="entry name" value="Spermidine hydroxycinnamoyl transferase"/>
    <property type="match status" value="1"/>
</dbReference>
<sequence length="449" mass="50391">MGEKVTVSIRDSSMVKPAEESTPRGSLWLSNLDLVFPPFHTPSVYFYRPSCGHEHNFFHPEALKQALIKALVPFYPMAGRLKLNDQDGRLEVDCNAEGVLFVVAESFSTVDDFGDFAPSPNFLPLIPHIDYAAGISSYPILVLQVTYFKCGGVSLGVAIEHRIADGVSGLHFVHTWSSIARGDLSNIKPPFMDRTLLRARDSPQPEFPHTEYHPFPEMKSDSDEHLQTTSNITTSLFRFTQEQLSLLKAKSKEKGDGQNTNTINYTTFEMLACHIWRCVCRARKLPDDQDTKLFIPIDGRNRLRPPLPPGFFGNALFRTTPIAAAGDLQSKPTWYAASCVRSALVRRDDDYLRSVLDYLELHLPCNQKLVTGVPTIQCPNLSINSWIKLPIHDADFGWGRPIFMGPGRPFVLDGRCLLLPSTNNDGSTSIILCLQSEHMKLFSKFLYDI</sequence>
<dbReference type="Proteomes" id="UP000327085">
    <property type="component" value="Chromosome 3"/>
</dbReference>
<dbReference type="PANTHER" id="PTHR31642">
    <property type="entry name" value="TRICHOTHECENE 3-O-ACETYLTRANSFERASE"/>
    <property type="match status" value="1"/>
</dbReference>
<dbReference type="GO" id="GO:0016747">
    <property type="term" value="F:acyltransferase activity, transferring groups other than amino-acyl groups"/>
    <property type="evidence" value="ECO:0007669"/>
    <property type="project" value="TreeGrafter"/>
</dbReference>
<dbReference type="AlphaFoldDB" id="A0A5E4EWR1"/>
<dbReference type="Gramene" id="VVA19906">
    <property type="protein sequence ID" value="VVA19906"/>
    <property type="gene ID" value="Prudul26B012616"/>
</dbReference>